<comment type="caution">
    <text evidence="3">The sequence shown here is derived from an EMBL/GenBank/DDBJ whole genome shotgun (WGS) entry which is preliminary data.</text>
</comment>
<dbReference type="InterPro" id="IPR028994">
    <property type="entry name" value="Integrin_alpha_N"/>
</dbReference>
<dbReference type="OrthoDB" id="247570at2"/>
<dbReference type="InterPro" id="IPR013517">
    <property type="entry name" value="FG-GAP"/>
</dbReference>
<dbReference type="InterPro" id="IPR054583">
    <property type="entry name" value="Beta-prop_AUDH"/>
</dbReference>
<keyword evidence="1" id="KW-0732">Signal</keyword>
<reference evidence="3 4" key="1">
    <citation type="submission" date="2018-08" db="EMBL/GenBank/DDBJ databases">
        <title>Genomic Encyclopedia of Archaeal and Bacterial Type Strains, Phase II (KMG-II): from individual species to whole genera.</title>
        <authorList>
            <person name="Goeker M."/>
        </authorList>
    </citation>
    <scope>NUCLEOTIDE SEQUENCE [LARGE SCALE GENOMIC DNA]</scope>
    <source>
        <strain evidence="3 4">DSM 15986</strain>
    </source>
</reference>
<dbReference type="AlphaFoldDB" id="A0A3E0DL93"/>
<sequence>MNLLILPLFSLLFSALENPKFESQIIDSNVSIGYGVVVGDVDGDGKPDLILADKKQFVWYRNGDWKRFVLAENLTEFDNVCIAARDINGDGKVEIAVGAQWNPGETSDESQSGSVHYLIRPSDPTQLWTPVQLPHEPTVHRMYWVKTGASNYQLVVLPLHGRGNKGGEGAGVKVIGYEKPTDPKSPWKTQLIDESMHLTHNMTSKDLGVGDGETIFIGGKEGVKSFSYQAGEWFAGPTEESPLEHQSFGELSLADIYRNGMLLAGVEPMHGNQVTVYLGPFGKTESTQIRRIVLDESLKEGHGIATGDFLGNGTIQIVAGWRSPNEAEEMGIKLYEPVDDSYSKFKTHWIDQGGMATESLTVADLNGDGKLDIIAAGRSTNNLKIYWNRSE</sequence>
<name>A0A3E0DL93_9BACT</name>
<dbReference type="Pfam" id="PF13517">
    <property type="entry name" value="FG-GAP_3"/>
    <property type="match status" value="2"/>
</dbReference>
<evidence type="ECO:0000313" key="3">
    <source>
        <dbReference type="EMBL" id="REG82538.1"/>
    </source>
</evidence>
<organism evidence="3 4">
    <name type="scientific">Algoriphagus antarcticus</name>
    <dbReference type="NCBI Taxonomy" id="238540"/>
    <lineage>
        <taxon>Bacteria</taxon>
        <taxon>Pseudomonadati</taxon>
        <taxon>Bacteroidota</taxon>
        <taxon>Cytophagia</taxon>
        <taxon>Cytophagales</taxon>
        <taxon>Cyclobacteriaceae</taxon>
        <taxon>Algoriphagus</taxon>
    </lineage>
</organism>
<dbReference type="PANTHER" id="PTHR44103">
    <property type="entry name" value="PROPROTEIN CONVERTASE P"/>
    <property type="match status" value="1"/>
</dbReference>
<dbReference type="Proteomes" id="UP000256405">
    <property type="component" value="Unassembled WGS sequence"/>
</dbReference>
<evidence type="ECO:0000313" key="4">
    <source>
        <dbReference type="Proteomes" id="UP000256405"/>
    </source>
</evidence>
<gene>
    <name evidence="3" type="ORF">C8N25_12169</name>
</gene>
<dbReference type="Gene3D" id="2.130.10.130">
    <property type="entry name" value="Integrin alpha, N-terminal"/>
    <property type="match status" value="2"/>
</dbReference>
<proteinExistence type="predicted"/>
<dbReference type="Pfam" id="PF22301">
    <property type="entry name" value="AUDH_beta_propeller"/>
    <property type="match status" value="1"/>
</dbReference>
<accession>A0A3E0DL93</accession>
<dbReference type="SUPFAM" id="SSF69318">
    <property type="entry name" value="Integrin alpha N-terminal domain"/>
    <property type="match status" value="1"/>
</dbReference>
<feature type="domain" description="Aldos-2-ulose dehydratase beta-propeller" evidence="2">
    <location>
        <begin position="113"/>
        <end position="278"/>
    </location>
</feature>
<dbReference type="RefSeq" id="WP_086543558.1">
    <property type="nucleotide sequence ID" value="NZ_MSSW01000077.1"/>
</dbReference>
<dbReference type="PANTHER" id="PTHR44103:SF1">
    <property type="entry name" value="PROPROTEIN CONVERTASE P"/>
    <property type="match status" value="1"/>
</dbReference>
<keyword evidence="4" id="KW-1185">Reference proteome</keyword>
<evidence type="ECO:0000256" key="1">
    <source>
        <dbReference type="ARBA" id="ARBA00022729"/>
    </source>
</evidence>
<dbReference type="EMBL" id="QUNF01000021">
    <property type="protein sequence ID" value="REG82538.1"/>
    <property type="molecule type" value="Genomic_DNA"/>
</dbReference>
<evidence type="ECO:0000259" key="2">
    <source>
        <dbReference type="Pfam" id="PF22301"/>
    </source>
</evidence>
<protein>
    <submittedName>
        <fullName evidence="3">VCBS repeat protein</fullName>
    </submittedName>
</protein>